<dbReference type="Pfam" id="PF18939">
    <property type="entry name" value="DUF5686"/>
    <property type="match status" value="1"/>
</dbReference>
<gene>
    <name evidence="1" type="ORF">GCM10023172_22350</name>
</gene>
<accession>A0ABP8QCL4</accession>
<protein>
    <submittedName>
        <fullName evidence="1">DUF5686 and carboxypeptidase-like regulatory domain-containing protein</fullName>
    </submittedName>
</protein>
<dbReference type="RefSeq" id="WP_208131843.1">
    <property type="nucleotide sequence ID" value="NZ_BAABGQ010000006.1"/>
</dbReference>
<evidence type="ECO:0000313" key="2">
    <source>
        <dbReference type="Proteomes" id="UP001501243"/>
    </source>
</evidence>
<dbReference type="Proteomes" id="UP001501243">
    <property type="component" value="Unassembled WGS sequence"/>
</dbReference>
<dbReference type="Gene3D" id="2.60.40.1120">
    <property type="entry name" value="Carboxypeptidase-like, regulatory domain"/>
    <property type="match status" value="1"/>
</dbReference>
<organism evidence="1 2">
    <name type="scientific">Hymenobacter ginsengisoli</name>
    <dbReference type="NCBI Taxonomy" id="1051626"/>
    <lineage>
        <taxon>Bacteria</taxon>
        <taxon>Pseudomonadati</taxon>
        <taxon>Bacteroidota</taxon>
        <taxon>Cytophagia</taxon>
        <taxon>Cytophagales</taxon>
        <taxon>Hymenobacteraceae</taxon>
        <taxon>Hymenobacter</taxon>
    </lineage>
</organism>
<proteinExistence type="predicted"/>
<dbReference type="SUPFAM" id="SSF49464">
    <property type="entry name" value="Carboxypeptidase regulatory domain-like"/>
    <property type="match status" value="1"/>
</dbReference>
<dbReference type="Pfam" id="PF13715">
    <property type="entry name" value="CarbopepD_reg_2"/>
    <property type="match status" value="1"/>
</dbReference>
<keyword evidence="2" id="KW-1185">Reference proteome</keyword>
<evidence type="ECO:0000313" key="1">
    <source>
        <dbReference type="EMBL" id="GAA4501072.1"/>
    </source>
</evidence>
<reference evidence="2" key="1">
    <citation type="journal article" date="2019" name="Int. J. Syst. Evol. Microbiol.">
        <title>The Global Catalogue of Microorganisms (GCM) 10K type strain sequencing project: providing services to taxonomists for standard genome sequencing and annotation.</title>
        <authorList>
            <consortium name="The Broad Institute Genomics Platform"/>
            <consortium name="The Broad Institute Genome Sequencing Center for Infectious Disease"/>
            <person name="Wu L."/>
            <person name="Ma J."/>
        </authorList>
    </citation>
    <scope>NUCLEOTIDE SEQUENCE [LARGE SCALE GENOMIC DNA]</scope>
    <source>
        <strain evidence="2">JCM 17841</strain>
    </source>
</reference>
<dbReference type="InterPro" id="IPR043741">
    <property type="entry name" value="DUF5686"/>
</dbReference>
<dbReference type="InterPro" id="IPR008969">
    <property type="entry name" value="CarboxyPept-like_regulatory"/>
</dbReference>
<sequence>MKFTVSLLLLGLLLTGRLAVAQRITLSGQVVEAATGEPVPFASIFVPRTSTGVTADQEGKFRLSVEGAPDSLAASSLGFITLRKKLTAEPAQTLLFRLKKGGGVALGEVFVSSRKPENPAFRILREVQKHKPENERTALTSAEFDSYNRIEVSLADIPKALANRKVVKDMRALAARHGATAAADPDAPLPLFASEVGSKVYVKYGPPLHRREDILHKQMRGAGPREGSVLSQMLGSNFQNFDFYPNWQNILGKDFISPISAGGRLTYDYTLQDSLLVGQDMCYKIAVAPKRDHDLAFTGTIWITKDKYALRRIDVVASEHANLNFVSDLRIMQELTPPDQGPGLAARTRLVVAVQPGDKQAAMRVRFTTVNSGFQRNTEHPGNFYDQPIVSTVMEPGTDSETSGLVSGLLPRGATEGYFDKNRPDTLSLNERQTFAVLDSARELPAVRSTLDWIDLFINGYRRLGQHGLVELGPIINTFAYNNFEGARFRLGFRTTPAFSRNWVLQPYVAYGTMDNRFKYGLRASYIAERRHWTVLGGEYRHDVEQYALLDNDFLPDNNLFVAASRWGRFKEGLPIMRDLSLLSVQRDLFHGFTQTVILRYQNSVPQFMVRTQPRPGSVDPTELTPDKLHQTELVLESRYAPDENLVQAENRRRAIGLKHWPVFTFRYTFGTIDWFRGNNTYHKYNLLVTHSLSAGHFGRLNYRVEGSYIPSEVSYLLLKAPLGNQTPFYNINSFNLLNYFEFVTDRSVSLRLDHHFEGIILNAIPGIRRLNWRLVATANFLYGGLTAANKLSPVDGRGNQFLLPSLGQAPYIEAGYGVENIFKFLRVDFIHRVTYRNESPTTRGGNAPPNFGVKVGAQFRL</sequence>
<comment type="caution">
    <text evidence="1">The sequence shown here is derived from an EMBL/GenBank/DDBJ whole genome shotgun (WGS) entry which is preliminary data.</text>
</comment>
<dbReference type="EMBL" id="BAABGQ010000006">
    <property type="protein sequence ID" value="GAA4501072.1"/>
    <property type="molecule type" value="Genomic_DNA"/>
</dbReference>
<name>A0ABP8QCL4_9BACT</name>